<evidence type="ECO:0000313" key="10">
    <source>
        <dbReference type="EMBL" id="ACM05474.1"/>
    </source>
</evidence>
<organism evidence="10 11">
    <name type="scientific">Thermomicrobium roseum (strain ATCC 27502 / DSM 5159 / P-2)</name>
    <dbReference type="NCBI Taxonomy" id="309801"/>
    <lineage>
        <taxon>Bacteria</taxon>
        <taxon>Pseudomonadati</taxon>
        <taxon>Thermomicrobiota</taxon>
        <taxon>Thermomicrobia</taxon>
        <taxon>Thermomicrobiales</taxon>
        <taxon>Thermomicrobiaceae</taxon>
        <taxon>Thermomicrobium</taxon>
    </lineage>
</organism>
<gene>
    <name evidence="10" type="primary">recJ</name>
    <name evidence="10" type="ordered locus">trd_1194</name>
</gene>
<evidence type="ECO:0000259" key="7">
    <source>
        <dbReference type="Pfam" id="PF01368"/>
    </source>
</evidence>
<evidence type="ECO:0000259" key="8">
    <source>
        <dbReference type="Pfam" id="PF02272"/>
    </source>
</evidence>
<name>B9L1D5_THERP</name>
<dbReference type="InterPro" id="IPR004610">
    <property type="entry name" value="RecJ"/>
</dbReference>
<reference evidence="10 11" key="1">
    <citation type="journal article" date="2009" name="PLoS ONE">
        <title>Complete genome sequence of the aerobic CO-oxidizing thermophile Thermomicrobium roseum.</title>
        <authorList>
            <person name="Wu D."/>
            <person name="Raymond J."/>
            <person name="Wu M."/>
            <person name="Chatterji S."/>
            <person name="Ren Q."/>
            <person name="Graham J.E."/>
            <person name="Bryant D.A."/>
            <person name="Robb F."/>
            <person name="Colman A."/>
            <person name="Tallon L.J."/>
            <person name="Badger J.H."/>
            <person name="Madupu R."/>
            <person name="Ward N.L."/>
            <person name="Eisen J.A."/>
        </authorList>
    </citation>
    <scope>NUCLEOTIDE SEQUENCE [LARGE SCALE GENOMIC DNA]</scope>
    <source>
        <strain evidence="11">ATCC 27502 / DSM 5159 / P-2</strain>
    </source>
</reference>
<dbReference type="GO" id="GO:0003676">
    <property type="term" value="F:nucleic acid binding"/>
    <property type="evidence" value="ECO:0007669"/>
    <property type="project" value="InterPro"/>
</dbReference>
<dbReference type="InterPro" id="IPR051673">
    <property type="entry name" value="SSDNA_exonuclease_RecJ"/>
</dbReference>
<feature type="domain" description="DDH" evidence="7">
    <location>
        <begin position="77"/>
        <end position="222"/>
    </location>
</feature>
<dbReference type="KEGG" id="tro:trd_1194"/>
<feature type="coiled-coil region" evidence="6">
    <location>
        <begin position="299"/>
        <end position="326"/>
    </location>
</feature>
<dbReference type="GO" id="GO:0006310">
    <property type="term" value="P:DNA recombination"/>
    <property type="evidence" value="ECO:0007669"/>
    <property type="project" value="InterPro"/>
</dbReference>
<proteinExistence type="inferred from homology"/>
<dbReference type="GO" id="GO:0006281">
    <property type="term" value="P:DNA repair"/>
    <property type="evidence" value="ECO:0007669"/>
    <property type="project" value="InterPro"/>
</dbReference>
<dbReference type="GO" id="GO:0008409">
    <property type="term" value="F:5'-3' exonuclease activity"/>
    <property type="evidence" value="ECO:0007669"/>
    <property type="project" value="InterPro"/>
</dbReference>
<keyword evidence="4 10" id="KW-0378">Hydrolase</keyword>
<evidence type="ECO:0000259" key="9">
    <source>
        <dbReference type="Pfam" id="PF17768"/>
    </source>
</evidence>
<dbReference type="InterPro" id="IPR003156">
    <property type="entry name" value="DHHA1_dom"/>
</dbReference>
<dbReference type="InterPro" id="IPR001667">
    <property type="entry name" value="DDH_dom"/>
</dbReference>
<dbReference type="OrthoDB" id="9809852at2"/>
<dbReference type="eggNOG" id="COG0608">
    <property type="taxonomic scope" value="Bacteria"/>
</dbReference>
<dbReference type="InterPro" id="IPR038763">
    <property type="entry name" value="DHH_sf"/>
</dbReference>
<feature type="domain" description="DHHA1" evidence="8">
    <location>
        <begin position="343"/>
        <end position="435"/>
    </location>
</feature>
<dbReference type="HOGENOM" id="CLU_009736_5_2_0"/>
<dbReference type="Pfam" id="PF17768">
    <property type="entry name" value="RecJ_OB"/>
    <property type="match status" value="1"/>
</dbReference>
<dbReference type="Gene3D" id="3.10.310.30">
    <property type="match status" value="1"/>
</dbReference>
<comment type="similarity">
    <text evidence="1">Belongs to the RecJ family.</text>
</comment>
<dbReference type="Gene3D" id="3.90.1640.30">
    <property type="match status" value="1"/>
</dbReference>
<dbReference type="SUPFAM" id="SSF64182">
    <property type="entry name" value="DHH phosphoesterases"/>
    <property type="match status" value="1"/>
</dbReference>
<dbReference type="AlphaFoldDB" id="B9L1D5"/>
<dbReference type="RefSeq" id="WP_015922146.1">
    <property type="nucleotide sequence ID" value="NC_011959.1"/>
</dbReference>
<sequence length="561" mass="62125">MPRYRWREPERVPEMARELAVHPLLAAVLYRRGIRNHEEVRRFLQPHLSDLPDPAALPDSGRAVSLVEEVRCRSRPVVVFGDYDVDGLTATTLLAQLFGEFGLTVIPMVPHRLRDGYGFQRHHVPGVLEHRPALLVTVDCGTGDWDALRDVLRAGVPVIVLDHHAVHDEAWPDELAFVSVARPDAPPVFRTLSAVGVAYQFARLLLGNEAASRWLPLVALGTVADVVPLVGINRTLVALGLKRFWETAPLGLRTLARLSGLDSARGQRLTSWHCGYVLGPRLNAAGRMDDPRLALELLLTADAQRAEELARKLNELNALRQRAIERMLAEAEQRIDALGSLPPVLVLADSAWSVGLVGLAASKLVSRYARPVVLLARESEVSRGSARSIDGFDIAAALARCRDLLIDHGGHHAAAGLTVETERIAELEARLLEIAAEHLGQEEPALPLELDAELHPYQIALETWEVLAQLEPYGHGNPVPRFLVRDVRAVDITSTQNERHLRFTVVAPDGTVRQAVWFEGGREIARLARAGRIDIAFTLRRSDWNGQERVELDVIDIRPTR</sequence>
<dbReference type="PANTHER" id="PTHR30255">
    <property type="entry name" value="SINGLE-STRANDED-DNA-SPECIFIC EXONUCLEASE RECJ"/>
    <property type="match status" value="1"/>
</dbReference>
<keyword evidence="5 10" id="KW-0269">Exonuclease</keyword>
<evidence type="ECO:0000313" key="11">
    <source>
        <dbReference type="Proteomes" id="UP000000447"/>
    </source>
</evidence>
<evidence type="ECO:0000256" key="1">
    <source>
        <dbReference type="ARBA" id="ARBA00005915"/>
    </source>
</evidence>
<dbReference type="EMBL" id="CP001275">
    <property type="protein sequence ID" value="ACM05474.1"/>
    <property type="molecule type" value="Genomic_DNA"/>
</dbReference>
<evidence type="ECO:0000256" key="2">
    <source>
        <dbReference type="ARBA" id="ARBA00019841"/>
    </source>
</evidence>
<feature type="domain" description="RecJ OB" evidence="9">
    <location>
        <begin position="450"/>
        <end position="556"/>
    </location>
</feature>
<keyword evidence="3" id="KW-0540">Nuclease</keyword>
<dbReference type="Pfam" id="PF01368">
    <property type="entry name" value="DHH"/>
    <property type="match status" value="1"/>
</dbReference>
<keyword evidence="11" id="KW-1185">Reference proteome</keyword>
<dbReference type="NCBIfam" id="TIGR00644">
    <property type="entry name" value="recJ"/>
    <property type="match status" value="1"/>
</dbReference>
<dbReference type="InterPro" id="IPR041122">
    <property type="entry name" value="RecJ_OB"/>
</dbReference>
<evidence type="ECO:0000256" key="4">
    <source>
        <dbReference type="ARBA" id="ARBA00022801"/>
    </source>
</evidence>
<keyword evidence="6" id="KW-0175">Coiled coil</keyword>
<dbReference type="STRING" id="309801.trd_1194"/>
<accession>B9L1D5</accession>
<protein>
    <recommendedName>
        <fullName evidence="2">Single-stranded-DNA-specific exonuclease RecJ</fullName>
    </recommendedName>
</protein>
<dbReference type="Pfam" id="PF02272">
    <property type="entry name" value="DHHA1"/>
    <property type="match status" value="1"/>
</dbReference>
<evidence type="ECO:0000256" key="5">
    <source>
        <dbReference type="ARBA" id="ARBA00022839"/>
    </source>
</evidence>
<dbReference type="PANTHER" id="PTHR30255:SF2">
    <property type="entry name" value="SINGLE-STRANDED-DNA-SPECIFIC EXONUCLEASE RECJ"/>
    <property type="match status" value="1"/>
</dbReference>
<evidence type="ECO:0000256" key="3">
    <source>
        <dbReference type="ARBA" id="ARBA00022722"/>
    </source>
</evidence>
<dbReference type="Proteomes" id="UP000000447">
    <property type="component" value="Chromosome"/>
</dbReference>
<evidence type="ECO:0000256" key="6">
    <source>
        <dbReference type="SAM" id="Coils"/>
    </source>
</evidence>